<keyword evidence="1" id="KW-0614">Plasmid</keyword>
<gene>
    <name evidence="1" type="ORF">SKP52_24240</name>
</gene>
<dbReference type="OrthoDB" id="7451324at2"/>
<sequence length="66" mass="7251">MRYKIKAPSLVSFRKAEKIARADTQVFVALTARRVLSVGDLSESARLQLIDLGATILPDTQYSLAS</sequence>
<evidence type="ECO:0008006" key="3">
    <source>
        <dbReference type="Google" id="ProtNLM"/>
    </source>
</evidence>
<evidence type="ECO:0000313" key="1">
    <source>
        <dbReference type="EMBL" id="AJA11690.1"/>
    </source>
</evidence>
<name>A0A0A7PNW3_9SPHN</name>
<dbReference type="Proteomes" id="UP000030907">
    <property type="component" value="Plasmid pSfKp5.2"/>
</dbReference>
<dbReference type="AlphaFoldDB" id="A0A0A7PNW3"/>
<dbReference type="HOGENOM" id="CLU_2828992_0_0_5"/>
<proteinExistence type="predicted"/>
<reference evidence="1 2" key="1">
    <citation type="journal article" date="2015" name="Int. J. Syst. Evol. Microbiol.">
        <title>Description of Sphingopyxis fribergensis sp. nov. - a soil bacterium with the ability to degrade styrene and phenylacetic acid.</title>
        <authorList>
            <person name="Oelschlagel M."/>
            <person name="Ruckert C."/>
            <person name="Kalinowski J."/>
            <person name="Schmidt G."/>
            <person name="Schlomann M."/>
            <person name="Tischler D."/>
        </authorList>
    </citation>
    <scope>NUCLEOTIDE SEQUENCE [LARGE SCALE GENOMIC DNA]</scope>
    <source>
        <strain evidence="1 2">Kp5.2</strain>
        <plasmid evidence="1">pSfKp5.2</plasmid>
    </source>
</reference>
<dbReference type="KEGG" id="sphk:SKP52_24240"/>
<keyword evidence="2" id="KW-1185">Reference proteome</keyword>
<dbReference type="RefSeq" id="WP_037514248.1">
    <property type="nucleotide sequence ID" value="NZ_CP009123.1"/>
</dbReference>
<dbReference type="EMBL" id="CP009123">
    <property type="protein sequence ID" value="AJA11690.1"/>
    <property type="molecule type" value="Genomic_DNA"/>
</dbReference>
<protein>
    <recommendedName>
        <fullName evidence="3">Secreted protein</fullName>
    </recommendedName>
</protein>
<evidence type="ECO:0000313" key="2">
    <source>
        <dbReference type="Proteomes" id="UP000030907"/>
    </source>
</evidence>
<organism evidence="1 2">
    <name type="scientific">Sphingopyxis fribergensis</name>
    <dbReference type="NCBI Taxonomy" id="1515612"/>
    <lineage>
        <taxon>Bacteria</taxon>
        <taxon>Pseudomonadati</taxon>
        <taxon>Pseudomonadota</taxon>
        <taxon>Alphaproteobacteria</taxon>
        <taxon>Sphingomonadales</taxon>
        <taxon>Sphingomonadaceae</taxon>
        <taxon>Sphingopyxis</taxon>
    </lineage>
</organism>
<accession>A0A0A7PNW3</accession>
<geneLocation type="plasmid" evidence="1 2">
    <name>pSfKp5.2</name>
</geneLocation>